<dbReference type="EMBL" id="MLAW01000006">
    <property type="protein sequence ID" value="OJJ26520.1"/>
    <property type="molecule type" value="Genomic_DNA"/>
</dbReference>
<keyword evidence="2" id="KW-1185">Reference proteome</keyword>
<gene>
    <name evidence="1" type="ORF">BI308_05340</name>
</gene>
<evidence type="ECO:0008006" key="3">
    <source>
        <dbReference type="Google" id="ProtNLM"/>
    </source>
</evidence>
<evidence type="ECO:0000313" key="1">
    <source>
        <dbReference type="EMBL" id="OJJ26520.1"/>
    </source>
</evidence>
<protein>
    <recommendedName>
        <fullName evidence="3">DUF1816 domain-containing protein</fullName>
    </recommendedName>
</protein>
<comment type="caution">
    <text evidence="1">The sequence shown here is derived from an EMBL/GenBank/DDBJ whole genome shotgun (WGS) entry which is preliminary data.</text>
</comment>
<name>A0A1L9QV14_9CYAN</name>
<dbReference type="AlphaFoldDB" id="A0A1L9QV14"/>
<organism evidence="1 2">
    <name type="scientific">Roseofilum reptotaenium AO1-A</name>
    <dbReference type="NCBI Taxonomy" id="1925591"/>
    <lineage>
        <taxon>Bacteria</taxon>
        <taxon>Bacillati</taxon>
        <taxon>Cyanobacteriota</taxon>
        <taxon>Cyanophyceae</taxon>
        <taxon>Desertifilales</taxon>
        <taxon>Desertifilaceae</taxon>
        <taxon>Roseofilum</taxon>
    </lineage>
</organism>
<dbReference type="Pfam" id="PF08846">
    <property type="entry name" value="DUF1816"/>
    <property type="match status" value="1"/>
</dbReference>
<dbReference type="STRING" id="1925591.BI308_05340"/>
<proteinExistence type="predicted"/>
<evidence type="ECO:0000313" key="2">
    <source>
        <dbReference type="Proteomes" id="UP000183940"/>
    </source>
</evidence>
<dbReference type="Proteomes" id="UP000183940">
    <property type="component" value="Unassembled WGS sequence"/>
</dbReference>
<sequence length="95" mass="10711">MNNVQDLLVNTQNFLGFAYWIEIKTQTPSCTYYFGPFQSIEEAEEAQHGYEEDLRAEAAEGISSLIKQCKPESLTISGDLGEIGNRQEAIGNYRE</sequence>
<accession>A0A1L9QV14</accession>
<reference evidence="1" key="1">
    <citation type="submission" date="2016-10" db="EMBL/GenBank/DDBJ databases">
        <title>CRISPR-Cas defence system in Roseofilum reptotaenium: evidence of a bacteriophage-cyanobacterium arms race in the coral black band disease.</title>
        <authorList>
            <person name="Buerger P."/>
            <person name="Wood-Charlson E.M."/>
            <person name="Weynberg K.D."/>
            <person name="Willis B."/>
            <person name="Van Oppen M.J."/>
        </authorList>
    </citation>
    <scope>NUCLEOTIDE SEQUENCE [LARGE SCALE GENOMIC DNA]</scope>
    <source>
        <strain evidence="1">AO1-A</strain>
    </source>
</reference>
<dbReference type="InterPro" id="IPR014945">
    <property type="entry name" value="DUF1816"/>
</dbReference>